<dbReference type="AlphaFoldDB" id="A0A0B7FJI2"/>
<dbReference type="SUPFAM" id="SSF51735">
    <property type="entry name" value="NAD(P)-binding Rossmann-fold domains"/>
    <property type="match status" value="1"/>
</dbReference>
<name>A0A0B7FJI2_THACB</name>
<dbReference type="PANTHER" id="PTHR43157">
    <property type="entry name" value="PHOSPHATIDYLINOSITOL-GLYCAN BIOSYNTHESIS CLASS F PROTEIN-RELATED"/>
    <property type="match status" value="1"/>
</dbReference>
<sequence>MNRIHLNLVLAPLYSKLAMPEADLSSKLAIVTGANSGVGFEAAHALAQMGAHVILACRNRSRAEDAKKRIIESTGNFRVEVEILDCASFTSVRAFLSRWEERESRQVDILINNAGVFIIADLPPDLMLTDHSNL</sequence>
<dbReference type="InterPro" id="IPR002347">
    <property type="entry name" value="SDR_fam"/>
</dbReference>
<evidence type="ECO:0008006" key="4">
    <source>
        <dbReference type="Google" id="ProtNLM"/>
    </source>
</evidence>
<evidence type="ECO:0000256" key="1">
    <source>
        <dbReference type="ARBA" id="ARBA00023002"/>
    </source>
</evidence>
<dbReference type="InterPro" id="IPR036291">
    <property type="entry name" value="NAD(P)-bd_dom_sf"/>
</dbReference>
<protein>
    <recommendedName>
        <fullName evidence="4">WW domain-containing oxidoreductase</fullName>
    </recommendedName>
</protein>
<evidence type="ECO:0000313" key="3">
    <source>
        <dbReference type="Proteomes" id="UP000059188"/>
    </source>
</evidence>
<gene>
    <name evidence="2" type="ORF">RSOLAG1IB_07784</name>
</gene>
<keyword evidence="3" id="KW-1185">Reference proteome</keyword>
<dbReference type="STRING" id="1108050.A0A0B7FJI2"/>
<dbReference type="PRINTS" id="PR00081">
    <property type="entry name" value="GDHRDH"/>
</dbReference>
<keyword evidence="1" id="KW-0560">Oxidoreductase</keyword>
<dbReference type="GO" id="GO:0016491">
    <property type="term" value="F:oxidoreductase activity"/>
    <property type="evidence" value="ECO:0007669"/>
    <property type="project" value="UniProtKB-KW"/>
</dbReference>
<organism evidence="2 3">
    <name type="scientific">Thanatephorus cucumeris (strain AG1-IB / isolate 7/3/14)</name>
    <name type="common">Lettuce bottom rot fungus</name>
    <name type="synonym">Rhizoctonia solani</name>
    <dbReference type="NCBI Taxonomy" id="1108050"/>
    <lineage>
        <taxon>Eukaryota</taxon>
        <taxon>Fungi</taxon>
        <taxon>Dikarya</taxon>
        <taxon>Basidiomycota</taxon>
        <taxon>Agaricomycotina</taxon>
        <taxon>Agaricomycetes</taxon>
        <taxon>Cantharellales</taxon>
        <taxon>Ceratobasidiaceae</taxon>
        <taxon>Rhizoctonia</taxon>
        <taxon>Rhizoctonia solani AG-1</taxon>
    </lineage>
</organism>
<dbReference type="OrthoDB" id="542013at2759"/>
<dbReference type="EMBL" id="LN679121">
    <property type="protein sequence ID" value="CEL56398.1"/>
    <property type="molecule type" value="Genomic_DNA"/>
</dbReference>
<dbReference type="Pfam" id="PF00106">
    <property type="entry name" value="adh_short"/>
    <property type="match status" value="1"/>
</dbReference>
<dbReference type="Gene3D" id="3.40.50.720">
    <property type="entry name" value="NAD(P)-binding Rossmann-like Domain"/>
    <property type="match status" value="1"/>
</dbReference>
<dbReference type="PANTHER" id="PTHR43157:SF31">
    <property type="entry name" value="PHOSPHATIDYLINOSITOL-GLYCAN BIOSYNTHESIS CLASS F PROTEIN"/>
    <property type="match status" value="1"/>
</dbReference>
<dbReference type="Proteomes" id="UP000059188">
    <property type="component" value="Unassembled WGS sequence"/>
</dbReference>
<evidence type="ECO:0000313" key="2">
    <source>
        <dbReference type="EMBL" id="CEL56398.1"/>
    </source>
</evidence>
<reference evidence="2 3" key="1">
    <citation type="submission" date="2014-11" db="EMBL/GenBank/DDBJ databases">
        <authorList>
            <person name="Wibberg Daniel"/>
        </authorList>
    </citation>
    <scope>NUCLEOTIDE SEQUENCE [LARGE SCALE GENOMIC DNA]</scope>
    <source>
        <strain evidence="2">Rhizoctonia solani AG1-IB 7/3/14</strain>
    </source>
</reference>
<accession>A0A0B7FJI2</accession>
<proteinExistence type="predicted"/>